<proteinExistence type="predicted"/>
<accession>A0A0E9QJZ6</accession>
<evidence type="ECO:0000313" key="1">
    <source>
        <dbReference type="EMBL" id="JAH16393.1"/>
    </source>
</evidence>
<reference evidence="1" key="1">
    <citation type="submission" date="2014-11" db="EMBL/GenBank/DDBJ databases">
        <authorList>
            <person name="Amaro Gonzalez C."/>
        </authorList>
    </citation>
    <scope>NUCLEOTIDE SEQUENCE</scope>
</reference>
<organism evidence="1">
    <name type="scientific">Anguilla anguilla</name>
    <name type="common">European freshwater eel</name>
    <name type="synonym">Muraena anguilla</name>
    <dbReference type="NCBI Taxonomy" id="7936"/>
    <lineage>
        <taxon>Eukaryota</taxon>
        <taxon>Metazoa</taxon>
        <taxon>Chordata</taxon>
        <taxon>Craniata</taxon>
        <taxon>Vertebrata</taxon>
        <taxon>Euteleostomi</taxon>
        <taxon>Actinopterygii</taxon>
        <taxon>Neopterygii</taxon>
        <taxon>Teleostei</taxon>
        <taxon>Anguilliformes</taxon>
        <taxon>Anguillidae</taxon>
        <taxon>Anguilla</taxon>
    </lineage>
</organism>
<protein>
    <submittedName>
        <fullName evidence="1">Uncharacterized protein</fullName>
    </submittedName>
</protein>
<dbReference type="AlphaFoldDB" id="A0A0E9QJZ6"/>
<name>A0A0E9QJZ6_ANGAN</name>
<sequence length="52" mass="6217">MIEAMQLLGLVKTWMEDPLGKHCFWKWCRWAGLKQSAWLCPKQPHSPYNFQP</sequence>
<dbReference type="EMBL" id="GBXM01092184">
    <property type="protein sequence ID" value="JAH16393.1"/>
    <property type="molecule type" value="Transcribed_RNA"/>
</dbReference>
<reference evidence="1" key="2">
    <citation type="journal article" date="2015" name="Fish Shellfish Immunol.">
        <title>Early steps in the European eel (Anguilla anguilla)-Vibrio vulnificus interaction in the gills: Role of the RtxA13 toxin.</title>
        <authorList>
            <person name="Callol A."/>
            <person name="Pajuelo D."/>
            <person name="Ebbesson L."/>
            <person name="Teles M."/>
            <person name="MacKenzie S."/>
            <person name="Amaro C."/>
        </authorList>
    </citation>
    <scope>NUCLEOTIDE SEQUENCE</scope>
</reference>